<feature type="transmembrane region" description="Helical" evidence="6">
    <location>
        <begin position="263"/>
        <end position="281"/>
    </location>
</feature>
<keyword evidence="7" id="KW-0732">Signal</keyword>
<keyword evidence="4 6" id="KW-0472">Membrane</keyword>
<feature type="transmembrane region" description="Helical" evidence="6">
    <location>
        <begin position="198"/>
        <end position="216"/>
    </location>
</feature>
<feature type="transmembrane region" description="Helical" evidence="6">
    <location>
        <begin position="228"/>
        <end position="251"/>
    </location>
</feature>
<evidence type="ECO:0000256" key="2">
    <source>
        <dbReference type="ARBA" id="ARBA00022692"/>
    </source>
</evidence>
<dbReference type="AlphaFoldDB" id="A0A1H0WEJ4"/>
<name>A0A1H0WEJ4_9BURK</name>
<evidence type="ECO:0000256" key="1">
    <source>
        <dbReference type="ARBA" id="ARBA00004141"/>
    </source>
</evidence>
<gene>
    <name evidence="8" type="ORF">SAMN04489708_13644</name>
</gene>
<feature type="region of interest" description="Disordered" evidence="5">
    <location>
        <begin position="488"/>
        <end position="589"/>
    </location>
</feature>
<evidence type="ECO:0000256" key="7">
    <source>
        <dbReference type="SAM" id="SignalP"/>
    </source>
</evidence>
<feature type="transmembrane region" description="Helical" evidence="6">
    <location>
        <begin position="47"/>
        <end position="69"/>
    </location>
</feature>
<reference evidence="9" key="1">
    <citation type="submission" date="2016-10" db="EMBL/GenBank/DDBJ databases">
        <authorList>
            <person name="Varghese N."/>
            <person name="Submissions S."/>
        </authorList>
    </citation>
    <scope>NUCLEOTIDE SEQUENCE [LARGE SCALE GENOMIC DNA]</scope>
    <source>
        <strain evidence="9">DSM 17101</strain>
    </source>
</reference>
<dbReference type="GO" id="GO:0016020">
    <property type="term" value="C:membrane"/>
    <property type="evidence" value="ECO:0007669"/>
    <property type="project" value="UniProtKB-SubCell"/>
</dbReference>
<feature type="chain" id="PRO_5011650201" evidence="7">
    <location>
        <begin position="24"/>
        <end position="589"/>
    </location>
</feature>
<keyword evidence="9" id="KW-1185">Reference proteome</keyword>
<dbReference type="GO" id="GO:0030255">
    <property type="term" value="P:protein secretion by the type IV secretion system"/>
    <property type="evidence" value="ECO:0007669"/>
    <property type="project" value="InterPro"/>
</dbReference>
<sequence>MKHRNLWLLVAGLLMVLAAPAFADTGGYDVGNIMDKYQTAAQQFGTAISSAALKVCFTLFTIDLLWTVLGKLIKGGDTVEIGVAIIFRIMWMSLVLWVMQNPSVPMAFVNGFIQLGKTGANVSAISPGDVFWQGVDLVNVMINSFADNATVAGVPVPAGIAAMANPFAAVLIGTALLVIIICYAMLAAQFAVAWIQLWFYMAVYPMMLAFGVTKWSKDLAMKVFTTPLVYGVRFLAIYFIVAVGHTLAADFGNEISQLSLTNLKPIWTVLAGSVLLFMLTMKVPTLASDLLSGSASLSAGDGAAGALAAGGAIGATAGALYAGGSTVANGLAGAIRAGQSAITQAREKGATGIVSTAAGATGAVGSAMAEAAGEKIKGLGSESAGGRLAERIDNRTASIRESNAAASVSAPTVAGGQPPAPGGQSPATSESTGSTAAPAAPVDSAGSAAQAEATRPTPAAPSAAAAAPAQPAAPASSVIDTSGDIAAAKAARDAGQAGMPAAPSPAPTPAAPAPVPESAATEATPAPGASAPEASSSQPPAPGQDQQQPEAPKPETSMAMAAAQKAVSELEKTGGQTGGSVTISHGGHE</sequence>
<feature type="compositionally biased region" description="Low complexity" evidence="5">
    <location>
        <begin position="448"/>
        <end position="468"/>
    </location>
</feature>
<evidence type="ECO:0000313" key="9">
    <source>
        <dbReference type="Proteomes" id="UP000199317"/>
    </source>
</evidence>
<organism evidence="8 9">
    <name type="scientific">Paracidovorax cattleyae</name>
    <dbReference type="NCBI Taxonomy" id="80868"/>
    <lineage>
        <taxon>Bacteria</taxon>
        <taxon>Pseudomonadati</taxon>
        <taxon>Pseudomonadota</taxon>
        <taxon>Betaproteobacteria</taxon>
        <taxon>Burkholderiales</taxon>
        <taxon>Comamonadaceae</taxon>
        <taxon>Paracidovorax</taxon>
    </lineage>
</organism>
<feature type="transmembrane region" description="Helical" evidence="6">
    <location>
        <begin position="81"/>
        <end position="99"/>
    </location>
</feature>
<dbReference type="InterPro" id="IPR007688">
    <property type="entry name" value="Conjugal_tfr_TrbL/VirB6"/>
</dbReference>
<evidence type="ECO:0000256" key="3">
    <source>
        <dbReference type="ARBA" id="ARBA00022989"/>
    </source>
</evidence>
<protein>
    <submittedName>
        <fullName evidence="8">P-type conjugative transfer protein TrbL</fullName>
    </submittedName>
</protein>
<evidence type="ECO:0000313" key="8">
    <source>
        <dbReference type="EMBL" id="SDP88716.1"/>
    </source>
</evidence>
<evidence type="ECO:0000256" key="6">
    <source>
        <dbReference type="SAM" id="Phobius"/>
    </source>
</evidence>
<feature type="signal peptide" evidence="7">
    <location>
        <begin position="1"/>
        <end position="23"/>
    </location>
</feature>
<feature type="compositionally biased region" description="Low complexity" evidence="5">
    <location>
        <begin position="410"/>
        <end position="429"/>
    </location>
</feature>
<feature type="compositionally biased region" description="Pro residues" evidence="5">
    <location>
        <begin position="502"/>
        <end position="515"/>
    </location>
</feature>
<evidence type="ECO:0000256" key="5">
    <source>
        <dbReference type="SAM" id="MobiDB-lite"/>
    </source>
</evidence>
<feature type="region of interest" description="Disordered" evidence="5">
    <location>
        <begin position="402"/>
        <end position="468"/>
    </location>
</feature>
<dbReference type="Pfam" id="PF04610">
    <property type="entry name" value="TrbL"/>
    <property type="match status" value="1"/>
</dbReference>
<evidence type="ECO:0000256" key="4">
    <source>
        <dbReference type="ARBA" id="ARBA00023136"/>
    </source>
</evidence>
<keyword evidence="3 6" id="KW-1133">Transmembrane helix</keyword>
<keyword evidence="2 6" id="KW-0812">Transmembrane</keyword>
<accession>A0A1H0WEJ4</accession>
<dbReference type="RefSeq" id="WP_092839080.1">
    <property type="nucleotide sequence ID" value="NZ_FNJL01000036.1"/>
</dbReference>
<comment type="subcellular location">
    <subcellularLocation>
        <location evidence="1">Membrane</location>
        <topology evidence="1">Multi-pass membrane protein</topology>
    </subcellularLocation>
</comment>
<dbReference type="OrthoDB" id="9157566at2"/>
<dbReference type="Proteomes" id="UP000199317">
    <property type="component" value="Unassembled WGS sequence"/>
</dbReference>
<feature type="compositionally biased region" description="Low complexity" evidence="5">
    <location>
        <begin position="516"/>
        <end position="550"/>
    </location>
</feature>
<feature type="compositionally biased region" description="Low complexity" evidence="5">
    <location>
        <begin position="488"/>
        <end position="501"/>
    </location>
</feature>
<dbReference type="EMBL" id="FNJL01000036">
    <property type="protein sequence ID" value="SDP88716.1"/>
    <property type="molecule type" value="Genomic_DNA"/>
</dbReference>
<proteinExistence type="predicted"/>
<feature type="transmembrane region" description="Helical" evidence="6">
    <location>
        <begin position="167"/>
        <end position="186"/>
    </location>
</feature>